<dbReference type="SUPFAM" id="SSF46689">
    <property type="entry name" value="Homeodomain-like"/>
    <property type="match status" value="1"/>
</dbReference>
<keyword evidence="2" id="KW-1185">Reference proteome</keyword>
<protein>
    <recommendedName>
        <fullName evidence="3">Transposase Tc1-like domain-containing protein</fullName>
    </recommendedName>
</protein>
<dbReference type="AlphaFoldDB" id="A0A165LDS9"/>
<dbReference type="InParanoid" id="A0A165LDS9"/>
<accession>A0A165LDS9</accession>
<proteinExistence type="predicted"/>
<dbReference type="EMBL" id="KV425926">
    <property type="protein sequence ID" value="KZV97731.1"/>
    <property type="molecule type" value="Genomic_DNA"/>
</dbReference>
<gene>
    <name evidence="1" type="ORF">EXIGLDRAFT_607723</name>
</gene>
<name>A0A165LDS9_EXIGL</name>
<evidence type="ECO:0000313" key="2">
    <source>
        <dbReference type="Proteomes" id="UP000077266"/>
    </source>
</evidence>
<sequence length="126" mass="14299">MPCCHISDDTKRAIVNLRRTESQSRVAALLGVSLSTVKRVDRNVKENGHVSRPAICPGRKRLLGNREATFLQGCIERQPDMTAEELQDELEAMFGIRASPQTISRTLQRRGYTRKEVCMPLLLRFC</sequence>
<dbReference type="InterPro" id="IPR009057">
    <property type="entry name" value="Homeodomain-like_sf"/>
</dbReference>
<reference evidence="1 2" key="1">
    <citation type="journal article" date="2016" name="Mol. Biol. Evol.">
        <title>Comparative Genomics of Early-Diverging Mushroom-Forming Fungi Provides Insights into the Origins of Lignocellulose Decay Capabilities.</title>
        <authorList>
            <person name="Nagy L.G."/>
            <person name="Riley R."/>
            <person name="Tritt A."/>
            <person name="Adam C."/>
            <person name="Daum C."/>
            <person name="Floudas D."/>
            <person name="Sun H."/>
            <person name="Yadav J.S."/>
            <person name="Pangilinan J."/>
            <person name="Larsson K.H."/>
            <person name="Matsuura K."/>
            <person name="Barry K."/>
            <person name="Labutti K."/>
            <person name="Kuo R."/>
            <person name="Ohm R.A."/>
            <person name="Bhattacharya S.S."/>
            <person name="Shirouzu T."/>
            <person name="Yoshinaga Y."/>
            <person name="Martin F.M."/>
            <person name="Grigoriev I.V."/>
            <person name="Hibbett D.S."/>
        </authorList>
    </citation>
    <scope>NUCLEOTIDE SEQUENCE [LARGE SCALE GENOMIC DNA]</scope>
    <source>
        <strain evidence="1 2">HHB12029</strain>
    </source>
</reference>
<organism evidence="1 2">
    <name type="scientific">Exidia glandulosa HHB12029</name>
    <dbReference type="NCBI Taxonomy" id="1314781"/>
    <lineage>
        <taxon>Eukaryota</taxon>
        <taxon>Fungi</taxon>
        <taxon>Dikarya</taxon>
        <taxon>Basidiomycota</taxon>
        <taxon>Agaricomycotina</taxon>
        <taxon>Agaricomycetes</taxon>
        <taxon>Auriculariales</taxon>
        <taxon>Exidiaceae</taxon>
        <taxon>Exidia</taxon>
    </lineage>
</organism>
<dbReference type="OrthoDB" id="3203937at2759"/>
<evidence type="ECO:0008006" key="3">
    <source>
        <dbReference type="Google" id="ProtNLM"/>
    </source>
</evidence>
<evidence type="ECO:0000313" key="1">
    <source>
        <dbReference type="EMBL" id="KZV97731.1"/>
    </source>
</evidence>
<dbReference type="Proteomes" id="UP000077266">
    <property type="component" value="Unassembled WGS sequence"/>
</dbReference>